<evidence type="ECO:0000313" key="2">
    <source>
        <dbReference type="EMBL" id="ESK94355.1"/>
    </source>
</evidence>
<dbReference type="EMBL" id="AWSO01000142">
    <property type="protein sequence ID" value="ESK94355.1"/>
    <property type="molecule type" value="Genomic_DNA"/>
</dbReference>
<dbReference type="AlphaFoldDB" id="V2XP92"/>
<dbReference type="HOGENOM" id="CLU_1475528_0_0_1"/>
<accession>V2XP92</accession>
<proteinExistence type="predicted"/>
<dbReference type="InterPro" id="IPR046522">
    <property type="entry name" value="DUF6699"/>
</dbReference>
<dbReference type="Proteomes" id="UP000017559">
    <property type="component" value="Unassembled WGS sequence"/>
</dbReference>
<organism evidence="2 3">
    <name type="scientific">Moniliophthora roreri (strain MCA 2997)</name>
    <name type="common">Cocoa frosty pod rot fungus</name>
    <name type="synonym">Crinipellis roreri</name>
    <dbReference type="NCBI Taxonomy" id="1381753"/>
    <lineage>
        <taxon>Eukaryota</taxon>
        <taxon>Fungi</taxon>
        <taxon>Dikarya</taxon>
        <taxon>Basidiomycota</taxon>
        <taxon>Agaricomycotina</taxon>
        <taxon>Agaricomycetes</taxon>
        <taxon>Agaricomycetidae</taxon>
        <taxon>Agaricales</taxon>
        <taxon>Marasmiineae</taxon>
        <taxon>Marasmiaceae</taxon>
        <taxon>Moniliophthora</taxon>
    </lineage>
</organism>
<sequence>MHASFPLYYPDERLGVVSQKNGPSHCPTPPIYPQPKFVPPLHSKSPYFRVPLPSQSDKVGNGPILLHPLLRPCSSINWNVTWSPRLADEVPLPCFDDVATQPPLPSLSLKHHSLPWSVTVHATGMRGVTVADILRTVCSVLQEWDDGSGGMRGMKKFEYLRGRTRLVGLSASGEDVWEMRLEK</sequence>
<feature type="domain" description="DUF6699" evidence="1">
    <location>
        <begin position="76"/>
        <end position="143"/>
    </location>
</feature>
<evidence type="ECO:0000313" key="3">
    <source>
        <dbReference type="Proteomes" id="UP000017559"/>
    </source>
</evidence>
<gene>
    <name evidence="2" type="ORF">Moror_8179</name>
</gene>
<reference evidence="2 3" key="1">
    <citation type="journal article" date="2014" name="BMC Genomics">
        <title>Genome and secretome analysis of the hemibiotrophic fungal pathogen, Moniliophthora roreri, which causes frosty pod rot disease of cacao: mechanisms of the biotrophic and necrotrophic phases.</title>
        <authorList>
            <person name="Meinhardt L.W."/>
            <person name="Costa G.G.L."/>
            <person name="Thomazella D.P.T."/>
            <person name="Teixeira P.J.P.L."/>
            <person name="Carazzolle M.F."/>
            <person name="Schuster S.C."/>
            <person name="Carlson J.E."/>
            <person name="Guiltinan M.J."/>
            <person name="Mieczkowski P."/>
            <person name="Farmer A."/>
            <person name="Ramaraj T."/>
            <person name="Crozier J."/>
            <person name="Davis R.E."/>
            <person name="Shao J."/>
            <person name="Melnick R.L."/>
            <person name="Pereira G.A.G."/>
            <person name="Bailey B.A."/>
        </authorList>
    </citation>
    <scope>NUCLEOTIDE SEQUENCE [LARGE SCALE GENOMIC DNA]</scope>
    <source>
        <strain evidence="2 3">MCA 2997</strain>
    </source>
</reference>
<protein>
    <recommendedName>
        <fullName evidence="1">DUF6699 domain-containing protein</fullName>
    </recommendedName>
</protein>
<comment type="caution">
    <text evidence="2">The sequence shown here is derived from an EMBL/GenBank/DDBJ whole genome shotgun (WGS) entry which is preliminary data.</text>
</comment>
<evidence type="ECO:0000259" key="1">
    <source>
        <dbReference type="Pfam" id="PF20415"/>
    </source>
</evidence>
<dbReference type="Pfam" id="PF20415">
    <property type="entry name" value="DUF6699"/>
    <property type="match status" value="1"/>
</dbReference>
<name>V2XP92_MONRO</name>
<keyword evidence="3" id="KW-1185">Reference proteome</keyword>
<dbReference type="KEGG" id="mrr:Moror_8179"/>